<evidence type="ECO:0000313" key="1">
    <source>
        <dbReference type="EMBL" id="EZG61007.1"/>
    </source>
</evidence>
<protein>
    <submittedName>
        <fullName evidence="1">Uncharacterized protein</fullName>
    </submittedName>
</protein>
<keyword evidence="2" id="KW-1185">Reference proteome</keyword>
<accession>A0A023B5R1</accession>
<gene>
    <name evidence="1" type="ORF">GNI_089680</name>
</gene>
<dbReference type="AlphaFoldDB" id="A0A023B5R1"/>
<dbReference type="Proteomes" id="UP000019763">
    <property type="component" value="Unassembled WGS sequence"/>
</dbReference>
<proteinExistence type="predicted"/>
<dbReference type="EMBL" id="AFNH02000670">
    <property type="protein sequence ID" value="EZG61007.1"/>
    <property type="molecule type" value="Genomic_DNA"/>
</dbReference>
<dbReference type="VEuPathDB" id="CryptoDB:GNI_089680"/>
<comment type="caution">
    <text evidence="1">The sequence shown here is derived from an EMBL/GenBank/DDBJ whole genome shotgun (WGS) entry which is preliminary data.</text>
</comment>
<name>A0A023B5R1_GRENI</name>
<dbReference type="GeneID" id="22913223"/>
<dbReference type="RefSeq" id="XP_011130809.1">
    <property type="nucleotide sequence ID" value="XM_011132507.1"/>
</dbReference>
<sequence>MQSNGLNRKEALTRMNMQLAAEKLQLGISDDNIGLQSPCRLTFNPVSAPVWTTLIGPIWTYEDDSSLAHLDGWTYEDDPSEDDPS</sequence>
<evidence type="ECO:0000313" key="2">
    <source>
        <dbReference type="Proteomes" id="UP000019763"/>
    </source>
</evidence>
<organism evidence="1 2">
    <name type="scientific">Gregarina niphandrodes</name>
    <name type="common">Septate eugregarine</name>
    <dbReference type="NCBI Taxonomy" id="110365"/>
    <lineage>
        <taxon>Eukaryota</taxon>
        <taxon>Sar</taxon>
        <taxon>Alveolata</taxon>
        <taxon>Apicomplexa</taxon>
        <taxon>Conoidasida</taxon>
        <taxon>Gregarinasina</taxon>
        <taxon>Eugregarinorida</taxon>
        <taxon>Gregarinidae</taxon>
        <taxon>Gregarina</taxon>
    </lineage>
</organism>
<reference evidence="1" key="1">
    <citation type="submission" date="2013-12" db="EMBL/GenBank/DDBJ databases">
        <authorList>
            <person name="Omoto C.K."/>
            <person name="Sibley D."/>
            <person name="Venepally P."/>
            <person name="Hadjithomas M."/>
            <person name="Karamycheva S."/>
            <person name="Brunk B."/>
            <person name="Roos D."/>
            <person name="Caler E."/>
            <person name="Lorenzi H."/>
        </authorList>
    </citation>
    <scope>NUCLEOTIDE SEQUENCE</scope>
</reference>